<name>A0ABT7IBW1_9GAMM</name>
<dbReference type="Pfam" id="PF08843">
    <property type="entry name" value="AbiEii"/>
    <property type="match status" value="1"/>
</dbReference>
<proteinExistence type="predicted"/>
<dbReference type="EMBL" id="JASSVS010000005">
    <property type="protein sequence ID" value="MDL0431646.1"/>
    <property type="molecule type" value="Genomic_DNA"/>
</dbReference>
<dbReference type="RefSeq" id="WP_285390765.1">
    <property type="nucleotide sequence ID" value="NZ_JASSVS010000005.1"/>
</dbReference>
<evidence type="ECO:0000313" key="1">
    <source>
        <dbReference type="EMBL" id="MDL0431646.1"/>
    </source>
</evidence>
<dbReference type="Proteomes" id="UP001227964">
    <property type="component" value="Unassembled WGS sequence"/>
</dbReference>
<dbReference type="InterPro" id="IPR014942">
    <property type="entry name" value="AbiEii"/>
</dbReference>
<organism evidence="1 2">
    <name type="scientific">Marinobacter azerbaijanicus</name>
    <dbReference type="NCBI Taxonomy" id="3050455"/>
    <lineage>
        <taxon>Bacteria</taxon>
        <taxon>Pseudomonadati</taxon>
        <taxon>Pseudomonadota</taxon>
        <taxon>Gammaproteobacteria</taxon>
        <taxon>Pseudomonadales</taxon>
        <taxon>Marinobacteraceae</taxon>
        <taxon>Marinobacter</taxon>
    </lineage>
</organism>
<keyword evidence="1" id="KW-0808">Transferase</keyword>
<sequence>MARLEIDSRKIDPLQLNTYEAINRVASDQRVPFIIVGASARDLVMHHAYGAPIQRATLDIDLAVQVPDWASFESIRDSLVHEGYTKTNFPHRLHGPHGAPIDILPFGSVESDNSTIAWPPSGDVQMSVVGFQDALDNADWLTVNKEPKLELPVASPQGLTLLKLVAWSERDAQTRRKDAADIAYLASNYENIPGQMERFYEQHAAVLETHGWDTRLAGTHVLGAEIANIASESTMAFLQCLLDDDLVANLVRDSGNACGNATTDIFSALIGGLFASEVTDVWN</sequence>
<dbReference type="Gene3D" id="3.30.460.40">
    <property type="match status" value="1"/>
</dbReference>
<reference evidence="1 2" key="1">
    <citation type="submission" date="2023-06" db="EMBL/GenBank/DDBJ databases">
        <title>Marinobacter azerbaijanicus a moderately halophilic, isolated from Urmia Lake in Azerbaijan region of Iran.</title>
        <authorList>
            <person name="Sanchez-Porro C."/>
            <person name="Aghdam E.M."/>
            <person name="Saheb S.M."/>
            <person name="Tarhriz V."/>
            <person name="Kazemi E."/>
            <person name="Ammozegar M.A."/>
            <person name="Ventosa A."/>
            <person name="Hejazi M.S."/>
        </authorList>
    </citation>
    <scope>NUCLEOTIDE SEQUENCE [LARGE SCALE GENOMIC DNA]</scope>
    <source>
        <strain evidence="1 2">TBZ242</strain>
    </source>
</reference>
<keyword evidence="2" id="KW-1185">Reference proteome</keyword>
<evidence type="ECO:0000313" key="2">
    <source>
        <dbReference type="Proteomes" id="UP001227964"/>
    </source>
</evidence>
<dbReference type="GO" id="GO:0016740">
    <property type="term" value="F:transferase activity"/>
    <property type="evidence" value="ECO:0007669"/>
    <property type="project" value="UniProtKB-KW"/>
</dbReference>
<gene>
    <name evidence="1" type="ORF">QPM17_10940</name>
</gene>
<accession>A0ABT7IBW1</accession>
<comment type="caution">
    <text evidence="1">The sequence shown here is derived from an EMBL/GenBank/DDBJ whole genome shotgun (WGS) entry which is preliminary data.</text>
</comment>
<protein>
    <submittedName>
        <fullName evidence="1">Nucleotidyl transferase AbiEii/AbiGii toxin family protein</fullName>
    </submittedName>
</protein>